<reference evidence="1 2" key="1">
    <citation type="submission" date="2023-02" db="EMBL/GenBank/DDBJ databases">
        <title>Pathogen: clinical or host-associated sample.</title>
        <authorList>
            <person name="Hergert J."/>
            <person name="Casey R."/>
            <person name="Wagner J."/>
            <person name="Young E.L."/>
            <person name="Oakeson K.F."/>
        </authorList>
    </citation>
    <scope>NUCLEOTIDE SEQUENCE [LARGE SCALE GENOMIC DNA]</scope>
    <source>
        <strain evidence="1 2">2022CK-00829</strain>
        <plasmid evidence="1 2">unnamed1</plasmid>
    </source>
</reference>
<proteinExistence type="predicted"/>
<organism evidence="1 2">
    <name type="scientific">Paenibacillus urinalis</name>
    <dbReference type="NCBI Taxonomy" id="521520"/>
    <lineage>
        <taxon>Bacteria</taxon>
        <taxon>Bacillati</taxon>
        <taxon>Bacillota</taxon>
        <taxon>Bacilli</taxon>
        <taxon>Bacillales</taxon>
        <taxon>Paenibacillaceae</taxon>
        <taxon>Paenibacillus</taxon>
    </lineage>
</organism>
<accession>A0ABY7XGZ2</accession>
<dbReference type="EMBL" id="CP118109">
    <property type="protein sequence ID" value="WDI05121.1"/>
    <property type="molecule type" value="Genomic_DNA"/>
</dbReference>
<gene>
    <name evidence="1" type="ORF">PUW25_25270</name>
</gene>
<evidence type="ECO:0000313" key="2">
    <source>
        <dbReference type="Proteomes" id="UP001221519"/>
    </source>
</evidence>
<sequence length="48" mass="6221">MFKAWELVSRIDYDRRVNRKYGDGQWMIQTCWALYLMRWYEKYAYEMR</sequence>
<dbReference type="Proteomes" id="UP001221519">
    <property type="component" value="Plasmid unnamed1"/>
</dbReference>
<dbReference type="RefSeq" id="WP_274338714.1">
    <property type="nucleotide sequence ID" value="NZ_CP118109.1"/>
</dbReference>
<keyword evidence="2" id="KW-1185">Reference proteome</keyword>
<geneLocation type="plasmid" evidence="1 2">
    <name>unnamed1</name>
</geneLocation>
<evidence type="ECO:0000313" key="1">
    <source>
        <dbReference type="EMBL" id="WDI05121.1"/>
    </source>
</evidence>
<protein>
    <submittedName>
        <fullName evidence="1">Uncharacterized protein</fullName>
    </submittedName>
</protein>
<keyword evidence="1" id="KW-0614">Plasmid</keyword>
<name>A0ABY7XGZ2_9BACL</name>